<proteinExistence type="predicted"/>
<accession>A0ABD0MVB7</accession>
<sequence length="160" mass="17396">MDPASRLFRLRQGNRPIEDYVIDFCELCYLVPFNDVALKDIFRHGLDDLIRSGLPGGKIHWSLEQYIDFALWLAGSSFTVGIADKKPCNPTAPSCPELFISCQSPLKPKPAQVMSTKPQPSHVMPAKPRPAHVTSAAPGPAHAMAALPESAPVMAAIPKP</sequence>
<name>A0ABD0MVB7_CIRMR</name>
<organism evidence="2 3">
    <name type="scientific">Cirrhinus mrigala</name>
    <name type="common">Mrigala</name>
    <dbReference type="NCBI Taxonomy" id="683832"/>
    <lineage>
        <taxon>Eukaryota</taxon>
        <taxon>Metazoa</taxon>
        <taxon>Chordata</taxon>
        <taxon>Craniata</taxon>
        <taxon>Vertebrata</taxon>
        <taxon>Euteleostomi</taxon>
        <taxon>Actinopterygii</taxon>
        <taxon>Neopterygii</taxon>
        <taxon>Teleostei</taxon>
        <taxon>Ostariophysi</taxon>
        <taxon>Cypriniformes</taxon>
        <taxon>Cyprinidae</taxon>
        <taxon>Labeoninae</taxon>
        <taxon>Labeonini</taxon>
        <taxon>Cirrhinus</taxon>
    </lineage>
</organism>
<dbReference type="Proteomes" id="UP001529510">
    <property type="component" value="Unassembled WGS sequence"/>
</dbReference>
<evidence type="ECO:0008006" key="4">
    <source>
        <dbReference type="Google" id="ProtNLM"/>
    </source>
</evidence>
<dbReference type="AlphaFoldDB" id="A0ABD0MVB7"/>
<evidence type="ECO:0000256" key="1">
    <source>
        <dbReference type="SAM" id="MobiDB-lite"/>
    </source>
</evidence>
<evidence type="ECO:0000313" key="3">
    <source>
        <dbReference type="Proteomes" id="UP001529510"/>
    </source>
</evidence>
<feature type="non-terminal residue" evidence="2">
    <location>
        <position position="160"/>
    </location>
</feature>
<protein>
    <recommendedName>
        <fullName evidence="4">Retrotransposon gag domain-containing protein</fullName>
    </recommendedName>
</protein>
<evidence type="ECO:0000313" key="2">
    <source>
        <dbReference type="EMBL" id="KAL0153935.1"/>
    </source>
</evidence>
<dbReference type="EMBL" id="JAMKFB020000061">
    <property type="protein sequence ID" value="KAL0153935.1"/>
    <property type="molecule type" value="Genomic_DNA"/>
</dbReference>
<comment type="caution">
    <text evidence="2">The sequence shown here is derived from an EMBL/GenBank/DDBJ whole genome shotgun (WGS) entry which is preliminary data.</text>
</comment>
<feature type="region of interest" description="Disordered" evidence="1">
    <location>
        <begin position="109"/>
        <end position="137"/>
    </location>
</feature>
<keyword evidence="3" id="KW-1185">Reference proteome</keyword>
<reference evidence="2 3" key="1">
    <citation type="submission" date="2024-05" db="EMBL/GenBank/DDBJ databases">
        <title>Genome sequencing and assembly of Indian major carp, Cirrhinus mrigala (Hamilton, 1822).</title>
        <authorList>
            <person name="Mohindra V."/>
            <person name="Chowdhury L.M."/>
            <person name="Lal K."/>
            <person name="Jena J.K."/>
        </authorList>
    </citation>
    <scope>NUCLEOTIDE SEQUENCE [LARGE SCALE GENOMIC DNA]</scope>
    <source>
        <strain evidence="2">CM1030</strain>
        <tissue evidence="2">Blood</tissue>
    </source>
</reference>
<gene>
    <name evidence="2" type="ORF">M9458_050758</name>
</gene>